<name>A0A430QQP7_SCHBO</name>
<organism evidence="1 2">
    <name type="scientific">Schistosoma bovis</name>
    <name type="common">Blood fluke</name>
    <dbReference type="NCBI Taxonomy" id="6184"/>
    <lineage>
        <taxon>Eukaryota</taxon>
        <taxon>Metazoa</taxon>
        <taxon>Spiralia</taxon>
        <taxon>Lophotrochozoa</taxon>
        <taxon>Platyhelminthes</taxon>
        <taxon>Trematoda</taxon>
        <taxon>Digenea</taxon>
        <taxon>Strigeidida</taxon>
        <taxon>Schistosomatoidea</taxon>
        <taxon>Schistosomatidae</taxon>
        <taxon>Schistosoma</taxon>
    </lineage>
</organism>
<evidence type="ECO:0000313" key="2">
    <source>
        <dbReference type="Proteomes" id="UP000290809"/>
    </source>
</evidence>
<evidence type="ECO:0008006" key="3">
    <source>
        <dbReference type="Google" id="ProtNLM"/>
    </source>
</evidence>
<dbReference type="PANTHER" id="PTHR46785:SF1">
    <property type="entry name" value="VON WILLEBRAND FACTOR A DOMAIN-CONTAINING PROTEIN 3B"/>
    <property type="match status" value="1"/>
</dbReference>
<dbReference type="PANTHER" id="PTHR46785">
    <property type="entry name" value="VON WILLEBRAND FACTOR A DOMAIN-CONTAINING PROTEIN 3B"/>
    <property type="match status" value="1"/>
</dbReference>
<dbReference type="AlphaFoldDB" id="A0A430QQP7"/>
<protein>
    <recommendedName>
        <fullName evidence="3">VWFA domain-containing protein</fullName>
    </recommendedName>
</protein>
<dbReference type="SUPFAM" id="SSF53300">
    <property type="entry name" value="vWA-like"/>
    <property type="match status" value="1"/>
</dbReference>
<keyword evidence="2" id="KW-1185">Reference proteome</keyword>
<reference evidence="1 2" key="1">
    <citation type="journal article" date="2019" name="PLoS Pathog.">
        <title>Genome sequence of the bovine parasite Schistosoma bovis Tanzania.</title>
        <authorList>
            <person name="Oey H."/>
            <person name="Zakrzewski M."/>
            <person name="Gobert G."/>
            <person name="Gravermann K."/>
            <person name="Stoye J."/>
            <person name="Jones M."/>
            <person name="Mcmanus D."/>
            <person name="Krause L."/>
        </authorList>
    </citation>
    <scope>NUCLEOTIDE SEQUENCE [LARGE SCALE GENOMIC DNA]</scope>
    <source>
        <strain evidence="1 2">TAN1997</strain>
    </source>
</reference>
<dbReference type="STRING" id="6184.A0A430QQP7"/>
<sequence length="75" mass="8722">METVKSTHGIVYILIDTSTSMLSCIKFVKEKLLQLIYEQLKFKNRLNFISFNSNVNAWHNHLQSTTECNLKVGFI</sequence>
<dbReference type="Proteomes" id="UP000290809">
    <property type="component" value="Unassembled WGS sequence"/>
</dbReference>
<accession>A0A430QQP7</accession>
<proteinExistence type="predicted"/>
<evidence type="ECO:0000313" key="1">
    <source>
        <dbReference type="EMBL" id="RTG90021.1"/>
    </source>
</evidence>
<gene>
    <name evidence="1" type="ORF">DC041_0005968</name>
</gene>
<comment type="caution">
    <text evidence="1">The sequence shown here is derived from an EMBL/GenBank/DDBJ whole genome shotgun (WGS) entry which is preliminary data.</text>
</comment>
<dbReference type="InterPro" id="IPR036465">
    <property type="entry name" value="vWFA_dom_sf"/>
</dbReference>
<dbReference type="EMBL" id="QMKO01001467">
    <property type="protein sequence ID" value="RTG90021.1"/>
    <property type="molecule type" value="Genomic_DNA"/>
</dbReference>